<dbReference type="InterPro" id="IPR016187">
    <property type="entry name" value="CTDL_fold"/>
</dbReference>
<feature type="signal peptide" evidence="1">
    <location>
        <begin position="1"/>
        <end position="32"/>
    </location>
</feature>
<dbReference type="PROSITE" id="PS50041">
    <property type="entry name" value="C_TYPE_LECTIN_2"/>
    <property type="match status" value="2"/>
</dbReference>
<keyword evidence="4" id="KW-1185">Reference proteome</keyword>
<dbReference type="PANTHER" id="PTHR45784:SF5">
    <property type="entry name" value="C-TYPE LECTIN DOMAIN FAMILY 20 MEMBER A-RELATED"/>
    <property type="match status" value="1"/>
</dbReference>
<dbReference type="CDD" id="cd03602">
    <property type="entry name" value="CLECT_1"/>
    <property type="match status" value="2"/>
</dbReference>
<dbReference type="EMBL" id="JAFDVH010000017">
    <property type="protein sequence ID" value="KAG7462177.1"/>
    <property type="molecule type" value="Genomic_DNA"/>
</dbReference>
<comment type="caution">
    <text evidence="3">The sequence shown here is derived from an EMBL/GenBank/DDBJ whole genome shotgun (WGS) entry which is preliminary data.</text>
</comment>
<protein>
    <recommendedName>
        <fullName evidence="2">C-type lectin domain-containing protein</fullName>
    </recommendedName>
</protein>
<feature type="domain" description="C-type lectin" evidence="2">
    <location>
        <begin position="37"/>
        <end position="145"/>
    </location>
</feature>
<accession>A0A9D3PJZ1</accession>
<evidence type="ECO:0000313" key="4">
    <source>
        <dbReference type="Proteomes" id="UP001046870"/>
    </source>
</evidence>
<dbReference type="AlphaFoldDB" id="A0A9D3PJZ1"/>
<dbReference type="PANTHER" id="PTHR45784">
    <property type="entry name" value="C-TYPE LECTIN DOMAIN FAMILY 20 MEMBER A-RELATED"/>
    <property type="match status" value="1"/>
</dbReference>
<dbReference type="Pfam" id="PF00059">
    <property type="entry name" value="Lectin_C"/>
    <property type="match status" value="2"/>
</dbReference>
<dbReference type="InterPro" id="IPR016186">
    <property type="entry name" value="C-type_lectin-like/link_sf"/>
</dbReference>
<feature type="domain" description="C-type lectin" evidence="2">
    <location>
        <begin position="162"/>
        <end position="275"/>
    </location>
</feature>
<dbReference type="InterPro" id="IPR001304">
    <property type="entry name" value="C-type_lectin-like"/>
</dbReference>
<evidence type="ECO:0000313" key="3">
    <source>
        <dbReference type="EMBL" id="KAG7462177.1"/>
    </source>
</evidence>
<dbReference type="SUPFAM" id="SSF56436">
    <property type="entry name" value="C-type lectin-like"/>
    <property type="match status" value="2"/>
</dbReference>
<evidence type="ECO:0000259" key="2">
    <source>
        <dbReference type="PROSITE" id="PS50041"/>
    </source>
</evidence>
<keyword evidence="1" id="KW-0732">Signal</keyword>
<dbReference type="SMART" id="SM00034">
    <property type="entry name" value="CLECT"/>
    <property type="match status" value="2"/>
</dbReference>
<name>A0A9D3PJZ1_MEGAT</name>
<gene>
    <name evidence="3" type="ORF">MATL_G00199710</name>
</gene>
<dbReference type="Proteomes" id="UP001046870">
    <property type="component" value="Chromosome 17"/>
</dbReference>
<dbReference type="Gene3D" id="3.10.100.10">
    <property type="entry name" value="Mannose-Binding Protein A, subunit A"/>
    <property type="match status" value="2"/>
</dbReference>
<evidence type="ECO:0000256" key="1">
    <source>
        <dbReference type="SAM" id="SignalP"/>
    </source>
</evidence>
<organism evidence="3 4">
    <name type="scientific">Megalops atlanticus</name>
    <name type="common">Tarpon</name>
    <name type="synonym">Clupea gigantea</name>
    <dbReference type="NCBI Taxonomy" id="7932"/>
    <lineage>
        <taxon>Eukaryota</taxon>
        <taxon>Metazoa</taxon>
        <taxon>Chordata</taxon>
        <taxon>Craniata</taxon>
        <taxon>Vertebrata</taxon>
        <taxon>Euteleostomi</taxon>
        <taxon>Actinopterygii</taxon>
        <taxon>Neopterygii</taxon>
        <taxon>Teleostei</taxon>
        <taxon>Elopiformes</taxon>
        <taxon>Megalopidae</taxon>
        <taxon>Megalops</taxon>
    </lineage>
</organism>
<reference evidence="3" key="1">
    <citation type="submission" date="2021-01" db="EMBL/GenBank/DDBJ databases">
        <authorList>
            <person name="Zahm M."/>
            <person name="Roques C."/>
            <person name="Cabau C."/>
            <person name="Klopp C."/>
            <person name="Donnadieu C."/>
            <person name="Jouanno E."/>
            <person name="Lampietro C."/>
            <person name="Louis A."/>
            <person name="Herpin A."/>
            <person name="Echchiki A."/>
            <person name="Berthelot C."/>
            <person name="Parey E."/>
            <person name="Roest-Crollius H."/>
            <person name="Braasch I."/>
            <person name="Postlethwait J."/>
            <person name="Bobe J."/>
            <person name="Montfort J."/>
            <person name="Bouchez O."/>
            <person name="Begum T."/>
            <person name="Mejri S."/>
            <person name="Adams A."/>
            <person name="Chen W.-J."/>
            <person name="Guiguen Y."/>
        </authorList>
    </citation>
    <scope>NUCLEOTIDE SEQUENCE</scope>
    <source>
        <strain evidence="3">YG-15Mar2019-1</strain>
        <tissue evidence="3">Brain</tissue>
    </source>
</reference>
<sequence length="341" mass="39237">MLSLAHLQQPKAMEHSAFLLLLFSGLCTLCSCLSHQYHFVNVEKSWTEAQSYCRENYTDLATIDSTEEMKSLMEAVGSAYVKESAWIGLYDDISSWRWSLADPGFYREGETEFRNWYPGEPNNVGGREHCVAIYDSGKWNDFPCDGSTDTGFFVCYHAGGENSNQRYILIEQSKTWTEAQRYCREHHTDLVSVRNQTENEEVNRLIPAGKWVWIGLYRDSWKWSDQGNSSFRNWSSGEPNNAGGQENCAKVQLNGTERGGWIDASCSERLPFFCYSKTADQQCSQKTPGSKLHWNHPAVTEFILQQVRRKLIEKGMPEDIKVMWKTQPNGDVFRVEKRKKP</sequence>
<feature type="chain" id="PRO_5039522439" description="C-type lectin domain-containing protein" evidence="1">
    <location>
        <begin position="33"/>
        <end position="341"/>
    </location>
</feature>
<proteinExistence type="predicted"/>
<dbReference type="OrthoDB" id="6369810at2759"/>